<protein>
    <submittedName>
        <fullName evidence="2">DUF2188 domain-containing protein</fullName>
    </submittedName>
</protein>
<reference evidence="2" key="1">
    <citation type="submission" date="2022-03" db="EMBL/GenBank/DDBJ databases">
        <authorList>
            <person name="Vrbovska V."/>
            <person name="Kovarovic V."/>
            <person name="Botka T."/>
            <person name="Pantucek R."/>
        </authorList>
    </citation>
    <scope>NUCLEOTIDE SEQUENCE</scope>
    <source>
        <strain evidence="2">CCM 2609</strain>
    </source>
</reference>
<reference evidence="2" key="2">
    <citation type="submission" date="2022-04" db="EMBL/GenBank/DDBJ databases">
        <title>Antimicrobial genetic elements in methicillin-resistant Macrococcus armenti.</title>
        <authorList>
            <person name="Keller J.E."/>
            <person name="Schwendener S."/>
            <person name="Pantucek R."/>
            <person name="Perreten V."/>
        </authorList>
    </citation>
    <scope>NUCLEOTIDE SEQUENCE</scope>
    <source>
        <strain evidence="2">CCM 2609</strain>
    </source>
</reference>
<name>A0ABY4A092_9STAP</name>
<dbReference type="Proteomes" id="UP000830343">
    <property type="component" value="Chromosome"/>
</dbReference>
<feature type="region of interest" description="Disordered" evidence="1">
    <location>
        <begin position="53"/>
        <end position="73"/>
    </location>
</feature>
<organism evidence="2 3">
    <name type="scientific">Macrococcus armenti</name>
    <dbReference type="NCBI Taxonomy" id="2875764"/>
    <lineage>
        <taxon>Bacteria</taxon>
        <taxon>Bacillati</taxon>
        <taxon>Bacillota</taxon>
        <taxon>Bacilli</taxon>
        <taxon>Bacillales</taxon>
        <taxon>Staphylococcaceae</taxon>
        <taxon>Macrococcus</taxon>
    </lineage>
</organism>
<feature type="compositionally biased region" description="Basic and acidic residues" evidence="1">
    <location>
        <begin position="53"/>
        <end position="62"/>
    </location>
</feature>
<dbReference type="EMBL" id="CP094348">
    <property type="protein sequence ID" value="UOB21476.1"/>
    <property type="molecule type" value="Genomic_DNA"/>
</dbReference>
<evidence type="ECO:0000313" key="2">
    <source>
        <dbReference type="EMBL" id="UOB21476.1"/>
    </source>
</evidence>
<evidence type="ECO:0000256" key="1">
    <source>
        <dbReference type="SAM" id="MobiDB-lite"/>
    </source>
</evidence>
<dbReference type="InterPro" id="IPR018691">
    <property type="entry name" value="DUF2188"/>
</dbReference>
<sequence>MTNQHVTRNSDGTWNVLGAGNSKVTKIHQTQAEARKHAIEIAKNQKSEVIVHGRDNKIRERNSYGNDPNPPKG</sequence>
<gene>
    <name evidence="2" type="ORF">MRZ06_05180</name>
</gene>
<proteinExistence type="predicted"/>
<evidence type="ECO:0000313" key="3">
    <source>
        <dbReference type="Proteomes" id="UP000830343"/>
    </source>
</evidence>
<keyword evidence="3" id="KW-1185">Reference proteome</keyword>
<dbReference type="RefSeq" id="WP_188020099.1">
    <property type="nucleotide sequence ID" value="NZ_CP094348.1"/>
</dbReference>
<dbReference type="Pfam" id="PF09954">
    <property type="entry name" value="DUF2188"/>
    <property type="match status" value="1"/>
</dbReference>
<accession>A0ABY4A092</accession>